<evidence type="ECO:0000256" key="4">
    <source>
        <dbReference type="ARBA" id="ARBA00023125"/>
    </source>
</evidence>
<name>A0A0D5XUD6_9PSED</name>
<dbReference type="PATRIC" id="fig|587753.10.peg.878"/>
<keyword evidence="3" id="KW-0805">Transcription regulation</keyword>
<dbReference type="RefSeq" id="WP_045881160.1">
    <property type="nucleotide sequence ID" value="NZ_CP011110.1"/>
</dbReference>
<evidence type="ECO:0000256" key="1">
    <source>
        <dbReference type="ARBA" id="ARBA00005384"/>
    </source>
</evidence>
<proteinExistence type="inferred from homology"/>
<evidence type="ECO:0000313" key="8">
    <source>
        <dbReference type="Proteomes" id="UP000032748"/>
    </source>
</evidence>
<dbReference type="KEGG" id="pcz:PCL1606_08820"/>
<evidence type="ECO:0000256" key="2">
    <source>
        <dbReference type="ARBA" id="ARBA00022898"/>
    </source>
</evidence>
<keyword evidence="2" id="KW-0663">Pyridoxal phosphate</keyword>
<dbReference type="Proteomes" id="UP000032748">
    <property type="component" value="Chromosome"/>
</dbReference>
<dbReference type="InterPro" id="IPR036388">
    <property type="entry name" value="WH-like_DNA-bd_sf"/>
</dbReference>
<dbReference type="EMBL" id="CP011110">
    <property type="protein sequence ID" value="AKA22337.1"/>
    <property type="molecule type" value="Genomic_DNA"/>
</dbReference>
<dbReference type="InterPro" id="IPR004839">
    <property type="entry name" value="Aminotransferase_I/II_large"/>
</dbReference>
<dbReference type="SUPFAM" id="SSF53383">
    <property type="entry name" value="PLP-dependent transferases"/>
    <property type="match status" value="1"/>
</dbReference>
<reference evidence="7 8" key="1">
    <citation type="journal article" date="2015" name="Mol. Plant Microbe Interact.">
        <title>Comparative Genomic Analysis of Pseudomonas chlororaphis PCL1606 Reveals New Insight into Antifungal Compounds Involved in Biocontrol.</title>
        <authorList>
            <person name="Calderon C.E."/>
            <person name="Ramos C."/>
            <person name="de Vicente A."/>
            <person name="Cazorla F.M."/>
        </authorList>
    </citation>
    <scope>NUCLEOTIDE SEQUENCE [LARGE SCALE GENOMIC DNA]</scope>
    <source>
        <strain evidence="7 8">PCL1606</strain>
    </source>
</reference>
<dbReference type="Gene3D" id="3.40.640.10">
    <property type="entry name" value="Type I PLP-dependent aspartate aminotransferase-like (Major domain)"/>
    <property type="match status" value="1"/>
</dbReference>
<dbReference type="PANTHER" id="PTHR46577">
    <property type="entry name" value="HTH-TYPE TRANSCRIPTIONAL REGULATORY PROTEIN GABR"/>
    <property type="match status" value="1"/>
</dbReference>
<dbReference type="CDD" id="cd07377">
    <property type="entry name" value="WHTH_GntR"/>
    <property type="match status" value="1"/>
</dbReference>
<keyword evidence="4" id="KW-0238">DNA-binding</keyword>
<accession>A0A0D5XUD6</accession>
<gene>
    <name evidence="7" type="ORF">PCL1606_08820</name>
</gene>
<dbReference type="Gene3D" id="1.10.10.10">
    <property type="entry name" value="Winged helix-like DNA-binding domain superfamily/Winged helix DNA-binding domain"/>
    <property type="match status" value="1"/>
</dbReference>
<evidence type="ECO:0000313" key="7">
    <source>
        <dbReference type="EMBL" id="AKA22337.1"/>
    </source>
</evidence>
<dbReference type="InterPro" id="IPR015421">
    <property type="entry name" value="PyrdxlP-dep_Trfase_major"/>
</dbReference>
<dbReference type="OrthoDB" id="9808770at2"/>
<dbReference type="PANTHER" id="PTHR46577:SF1">
    <property type="entry name" value="HTH-TYPE TRANSCRIPTIONAL REGULATORY PROTEIN GABR"/>
    <property type="match status" value="1"/>
</dbReference>
<feature type="domain" description="HTH gntR-type" evidence="6">
    <location>
        <begin position="22"/>
        <end position="90"/>
    </location>
</feature>
<organism evidence="7 8">
    <name type="scientific">Pseudomonas chlororaphis</name>
    <dbReference type="NCBI Taxonomy" id="587753"/>
    <lineage>
        <taxon>Bacteria</taxon>
        <taxon>Pseudomonadati</taxon>
        <taxon>Pseudomonadota</taxon>
        <taxon>Gammaproteobacteria</taxon>
        <taxon>Pseudomonadales</taxon>
        <taxon>Pseudomonadaceae</taxon>
        <taxon>Pseudomonas</taxon>
    </lineage>
</organism>
<dbReference type="SUPFAM" id="SSF46785">
    <property type="entry name" value="Winged helix' DNA-binding domain"/>
    <property type="match status" value="1"/>
</dbReference>
<dbReference type="PRINTS" id="PR00035">
    <property type="entry name" value="HTHGNTR"/>
</dbReference>
<dbReference type="InterPro" id="IPR051446">
    <property type="entry name" value="HTH_trans_reg/aminotransferase"/>
</dbReference>
<keyword evidence="5" id="KW-0804">Transcription</keyword>
<evidence type="ECO:0000256" key="5">
    <source>
        <dbReference type="ARBA" id="ARBA00023163"/>
    </source>
</evidence>
<protein>
    <submittedName>
        <fullName evidence="7">Transcriptional regulator</fullName>
    </submittedName>
</protein>
<sequence>MKARKTAYPIWNRLQLTKDSHLSLREQLLLFLRKGIADGSVQAGIRLPASRVLAAQLGLSRMTVTEVYGQLIAEGFLQARTGSGTYAMARIAEPAASPPTLSESPLGSARARALTGNDSMSVARAGWPLTPGLPALDAFPYALWGRLEGRFWRRRPFPDLSYGDPQGFLPLREALAAYLGAARGVVCHADNIVITPGAQAAVSIATLALTDPGDRVWVENPGYDAAYRSVLLAGVQAVGIAVDDEGLDVQAGRRLAPDARLALVSPSHQYPLGVAMSLARRLALLQWARDANAFILEDDYDSEFRYACAPTPALKALDGNQGRVIYVGTLSKLLAPGLRLGFLVAPEAVVEVLRSVRNGSGHRVPLSLQATAAEFIGNGHLGSHIRRSQAVYAQRRIALLEAIHSAGSERMSVASNATGLHLLADLPDALDDRAIASAAHARNIGVAALSEFFVAARGRTRRGLLMGFGNTRAESMQGAVETLCRLIDRQRGQTT</sequence>
<dbReference type="InterPro" id="IPR015424">
    <property type="entry name" value="PyrdxlP-dep_Trfase"/>
</dbReference>
<dbReference type="InterPro" id="IPR036390">
    <property type="entry name" value="WH_DNA-bd_sf"/>
</dbReference>
<dbReference type="GO" id="GO:0003700">
    <property type="term" value="F:DNA-binding transcription factor activity"/>
    <property type="evidence" value="ECO:0007669"/>
    <property type="project" value="InterPro"/>
</dbReference>
<dbReference type="GO" id="GO:0003677">
    <property type="term" value="F:DNA binding"/>
    <property type="evidence" value="ECO:0007669"/>
    <property type="project" value="UniProtKB-KW"/>
</dbReference>
<dbReference type="Pfam" id="PF00392">
    <property type="entry name" value="GntR"/>
    <property type="match status" value="1"/>
</dbReference>
<dbReference type="InterPro" id="IPR000524">
    <property type="entry name" value="Tscrpt_reg_HTH_GntR"/>
</dbReference>
<dbReference type="CDD" id="cd00609">
    <property type="entry name" value="AAT_like"/>
    <property type="match status" value="1"/>
</dbReference>
<evidence type="ECO:0000256" key="3">
    <source>
        <dbReference type="ARBA" id="ARBA00023015"/>
    </source>
</evidence>
<dbReference type="GO" id="GO:0030170">
    <property type="term" value="F:pyridoxal phosphate binding"/>
    <property type="evidence" value="ECO:0007669"/>
    <property type="project" value="InterPro"/>
</dbReference>
<comment type="similarity">
    <text evidence="1">In the C-terminal section; belongs to the class-I pyridoxal-phosphate-dependent aminotransferase family.</text>
</comment>
<evidence type="ECO:0000259" key="6">
    <source>
        <dbReference type="PROSITE" id="PS50949"/>
    </source>
</evidence>
<dbReference type="Pfam" id="PF00155">
    <property type="entry name" value="Aminotran_1_2"/>
    <property type="match status" value="1"/>
</dbReference>
<dbReference type="AlphaFoldDB" id="A0A0D5XUD6"/>
<dbReference type="PROSITE" id="PS50949">
    <property type="entry name" value="HTH_GNTR"/>
    <property type="match status" value="1"/>
</dbReference>
<dbReference type="SMART" id="SM00345">
    <property type="entry name" value="HTH_GNTR"/>
    <property type="match status" value="1"/>
</dbReference>